<evidence type="ECO:0000313" key="1">
    <source>
        <dbReference type="EMBL" id="TFK70483.1"/>
    </source>
</evidence>
<organism evidence="1 2">
    <name type="scientific">Pluteus cervinus</name>
    <dbReference type="NCBI Taxonomy" id="181527"/>
    <lineage>
        <taxon>Eukaryota</taxon>
        <taxon>Fungi</taxon>
        <taxon>Dikarya</taxon>
        <taxon>Basidiomycota</taxon>
        <taxon>Agaricomycotina</taxon>
        <taxon>Agaricomycetes</taxon>
        <taxon>Agaricomycetidae</taxon>
        <taxon>Agaricales</taxon>
        <taxon>Pluteineae</taxon>
        <taxon>Pluteaceae</taxon>
        <taxon>Pluteus</taxon>
    </lineage>
</organism>
<reference evidence="1 2" key="1">
    <citation type="journal article" date="2019" name="Nat. Ecol. Evol.">
        <title>Megaphylogeny resolves global patterns of mushroom evolution.</title>
        <authorList>
            <person name="Varga T."/>
            <person name="Krizsan K."/>
            <person name="Foldi C."/>
            <person name="Dima B."/>
            <person name="Sanchez-Garcia M."/>
            <person name="Sanchez-Ramirez S."/>
            <person name="Szollosi G.J."/>
            <person name="Szarkandi J.G."/>
            <person name="Papp V."/>
            <person name="Albert L."/>
            <person name="Andreopoulos W."/>
            <person name="Angelini C."/>
            <person name="Antonin V."/>
            <person name="Barry K.W."/>
            <person name="Bougher N.L."/>
            <person name="Buchanan P."/>
            <person name="Buyck B."/>
            <person name="Bense V."/>
            <person name="Catcheside P."/>
            <person name="Chovatia M."/>
            <person name="Cooper J."/>
            <person name="Damon W."/>
            <person name="Desjardin D."/>
            <person name="Finy P."/>
            <person name="Geml J."/>
            <person name="Haridas S."/>
            <person name="Hughes K."/>
            <person name="Justo A."/>
            <person name="Karasinski D."/>
            <person name="Kautmanova I."/>
            <person name="Kiss B."/>
            <person name="Kocsube S."/>
            <person name="Kotiranta H."/>
            <person name="LaButti K.M."/>
            <person name="Lechner B.E."/>
            <person name="Liimatainen K."/>
            <person name="Lipzen A."/>
            <person name="Lukacs Z."/>
            <person name="Mihaltcheva S."/>
            <person name="Morgado L.N."/>
            <person name="Niskanen T."/>
            <person name="Noordeloos M.E."/>
            <person name="Ohm R.A."/>
            <person name="Ortiz-Santana B."/>
            <person name="Ovrebo C."/>
            <person name="Racz N."/>
            <person name="Riley R."/>
            <person name="Savchenko A."/>
            <person name="Shiryaev A."/>
            <person name="Soop K."/>
            <person name="Spirin V."/>
            <person name="Szebenyi C."/>
            <person name="Tomsovsky M."/>
            <person name="Tulloss R.E."/>
            <person name="Uehling J."/>
            <person name="Grigoriev I.V."/>
            <person name="Vagvolgyi C."/>
            <person name="Papp T."/>
            <person name="Martin F.M."/>
            <person name="Miettinen O."/>
            <person name="Hibbett D.S."/>
            <person name="Nagy L.G."/>
        </authorList>
    </citation>
    <scope>NUCLEOTIDE SEQUENCE [LARGE SCALE GENOMIC DNA]</scope>
    <source>
        <strain evidence="1 2">NL-1719</strain>
    </source>
</reference>
<evidence type="ECO:0000313" key="2">
    <source>
        <dbReference type="Proteomes" id="UP000308600"/>
    </source>
</evidence>
<dbReference type="Proteomes" id="UP000308600">
    <property type="component" value="Unassembled WGS sequence"/>
</dbReference>
<accession>A0ACD3AXM8</accession>
<gene>
    <name evidence="1" type="ORF">BDN72DRAFT_535904</name>
</gene>
<keyword evidence="2" id="KW-1185">Reference proteome</keyword>
<sequence>MNNEEAAIQFGSPPPLPVPPRTRESSTSGHIEHSLHPQSHLTQTQAPLLPAPATYSAQPIPSLDFHNNPRRHIPHSSSIPSNLPHPSHIPPSSIPMQSKPIPSPSPALHGHSNTPSHSAAYPSPASSSGNVPLSSSPRGVGVVRMGTPLTTATTTTATTSSGMGTPSGNSSALPLQVQRQYRVQEQEGSPIPTSATATLNAPIQQPSVATLNTTLPASGTTLNLVSMNPGAINTGVMVNVGTNNPNSNGFQGNMEGLLSPLLDVPVGVPGVVVNRNYPSRNGSRSRRGDQDVQGRLGMQQAQLGNVYESGHSQGQAQGTQQVPVQLQGQGQGQERRVQDQGHTRSPIIPRYVFVQFVLFSLLFCVDFFFCFFNASWLFCAWFLLSSLLRIPLLFFLHALVFSFAHMCVIQFRRSDRRMGVPLWGIVDSVCFFLGLSESVALERWSSG</sequence>
<proteinExistence type="predicted"/>
<protein>
    <submittedName>
        <fullName evidence="1">Uncharacterized protein</fullName>
    </submittedName>
</protein>
<dbReference type="EMBL" id="ML208312">
    <property type="protein sequence ID" value="TFK70483.1"/>
    <property type="molecule type" value="Genomic_DNA"/>
</dbReference>
<name>A0ACD3AXM8_9AGAR</name>